<sequence>MEEVNTAEPGDTVGLVGASVPPDAGLEVALGPDYVAAKPFAHSLPDPEGGASESGESSRRDRSGPSDSGVAGAFQAVSPNLEGAGVPMTQTPARSELVWPQPVDPTKAPFVLKDGEEGARWGSLRMQGQSVQHRLTSAAAELNKALGELSGIPDMIQDLEALSNRKSQFLRVEHARQWGEESASLRLGELKRELVATGAAERHAGERASAAERELNGA</sequence>
<feature type="region of interest" description="Disordered" evidence="1">
    <location>
        <begin position="39"/>
        <end position="88"/>
    </location>
</feature>
<dbReference type="EMBL" id="CM029050">
    <property type="protein sequence ID" value="KAG2564747.1"/>
    <property type="molecule type" value="Genomic_DNA"/>
</dbReference>
<name>A0A8T0PQX2_PANVG</name>
<feature type="region of interest" description="Disordered" evidence="1">
    <location>
        <begin position="1"/>
        <end position="25"/>
    </location>
</feature>
<evidence type="ECO:0000313" key="3">
    <source>
        <dbReference type="Proteomes" id="UP000823388"/>
    </source>
</evidence>
<evidence type="ECO:0000256" key="1">
    <source>
        <dbReference type="SAM" id="MobiDB-lite"/>
    </source>
</evidence>
<dbReference type="Proteomes" id="UP000823388">
    <property type="component" value="Chromosome 7N"/>
</dbReference>
<comment type="caution">
    <text evidence="2">The sequence shown here is derived from an EMBL/GenBank/DDBJ whole genome shotgun (WGS) entry which is preliminary data.</text>
</comment>
<organism evidence="2 3">
    <name type="scientific">Panicum virgatum</name>
    <name type="common">Blackwell switchgrass</name>
    <dbReference type="NCBI Taxonomy" id="38727"/>
    <lineage>
        <taxon>Eukaryota</taxon>
        <taxon>Viridiplantae</taxon>
        <taxon>Streptophyta</taxon>
        <taxon>Embryophyta</taxon>
        <taxon>Tracheophyta</taxon>
        <taxon>Spermatophyta</taxon>
        <taxon>Magnoliopsida</taxon>
        <taxon>Liliopsida</taxon>
        <taxon>Poales</taxon>
        <taxon>Poaceae</taxon>
        <taxon>PACMAD clade</taxon>
        <taxon>Panicoideae</taxon>
        <taxon>Panicodae</taxon>
        <taxon>Paniceae</taxon>
        <taxon>Panicinae</taxon>
        <taxon>Panicum</taxon>
        <taxon>Panicum sect. Hiantes</taxon>
    </lineage>
</organism>
<dbReference type="AlphaFoldDB" id="A0A8T0PQX2"/>
<gene>
    <name evidence="2" type="ORF">PVAP13_7NG024245</name>
</gene>
<feature type="compositionally biased region" description="Low complexity" evidence="1">
    <location>
        <begin position="46"/>
        <end position="55"/>
    </location>
</feature>
<protein>
    <submittedName>
        <fullName evidence="2">Uncharacterized protein</fullName>
    </submittedName>
</protein>
<keyword evidence="3" id="KW-1185">Reference proteome</keyword>
<evidence type="ECO:0000313" key="2">
    <source>
        <dbReference type="EMBL" id="KAG2564747.1"/>
    </source>
</evidence>
<feature type="region of interest" description="Disordered" evidence="1">
    <location>
        <begin position="199"/>
        <end position="218"/>
    </location>
</feature>
<reference evidence="2" key="1">
    <citation type="submission" date="2020-05" db="EMBL/GenBank/DDBJ databases">
        <title>WGS assembly of Panicum virgatum.</title>
        <authorList>
            <person name="Lovell J.T."/>
            <person name="Jenkins J."/>
            <person name="Shu S."/>
            <person name="Juenger T.E."/>
            <person name="Schmutz J."/>
        </authorList>
    </citation>
    <scope>NUCLEOTIDE SEQUENCE</scope>
    <source>
        <strain evidence="2">AP13</strain>
    </source>
</reference>
<accession>A0A8T0PQX2</accession>
<proteinExistence type="predicted"/>